<dbReference type="Pfam" id="PF04539">
    <property type="entry name" value="Sigma70_r3"/>
    <property type="match status" value="1"/>
</dbReference>
<feature type="region of interest" description="Disordered" evidence="6">
    <location>
        <begin position="1"/>
        <end position="23"/>
    </location>
</feature>
<keyword evidence="5" id="KW-0175">Coiled coil</keyword>
<feature type="domain" description="RNA polymerase sigma-70 region 3" evidence="7">
    <location>
        <begin position="105"/>
        <end position="152"/>
    </location>
</feature>
<evidence type="ECO:0000256" key="6">
    <source>
        <dbReference type="SAM" id="MobiDB-lite"/>
    </source>
</evidence>
<dbReference type="OrthoDB" id="9799825at2"/>
<dbReference type="CDD" id="cd06171">
    <property type="entry name" value="Sigma70_r4"/>
    <property type="match status" value="1"/>
</dbReference>
<dbReference type="GO" id="GO:0003677">
    <property type="term" value="F:DNA binding"/>
    <property type="evidence" value="ECO:0007669"/>
    <property type="project" value="UniProtKB-KW"/>
</dbReference>
<evidence type="ECO:0000256" key="3">
    <source>
        <dbReference type="ARBA" id="ARBA00023125"/>
    </source>
</evidence>
<dbReference type="PANTHER" id="PTHR30385">
    <property type="entry name" value="SIGMA FACTOR F FLAGELLAR"/>
    <property type="match status" value="1"/>
</dbReference>
<evidence type="ECO:0000256" key="5">
    <source>
        <dbReference type="SAM" id="Coils"/>
    </source>
</evidence>
<dbReference type="NCBIfam" id="NF005413">
    <property type="entry name" value="PRK06986.1"/>
    <property type="match status" value="1"/>
</dbReference>
<dbReference type="InterPro" id="IPR007624">
    <property type="entry name" value="RNA_pol_sigma70_r3"/>
</dbReference>
<dbReference type="Gene3D" id="1.20.140.160">
    <property type="match status" value="1"/>
</dbReference>
<dbReference type="GO" id="GO:0016987">
    <property type="term" value="F:sigma factor activity"/>
    <property type="evidence" value="ECO:0007669"/>
    <property type="project" value="UniProtKB-KW"/>
</dbReference>
<evidence type="ECO:0000256" key="1">
    <source>
        <dbReference type="ARBA" id="ARBA00023015"/>
    </source>
</evidence>
<evidence type="ECO:0000259" key="8">
    <source>
        <dbReference type="Pfam" id="PF04542"/>
    </source>
</evidence>
<reference evidence="11" key="1">
    <citation type="submission" date="2016-11" db="EMBL/GenBank/DDBJ databases">
        <authorList>
            <person name="Varghese N."/>
            <person name="Submissions S."/>
        </authorList>
    </citation>
    <scope>NUCLEOTIDE SEQUENCE [LARGE SCALE GENOMIC DNA]</scope>
    <source>
        <strain evidence="11">DSM 22363</strain>
    </source>
</reference>
<dbReference type="InterPro" id="IPR012845">
    <property type="entry name" value="RNA_pol_sigma_FliA_WhiG"/>
</dbReference>
<sequence length="243" mass="27710">MQHVPPQSLTYNRNPGDAGPEELTTRHIPLVRKIAWHVHGRMSKSVELEDLIQIGMVALVEAAQNYEDRGYGFATYASMRIRGAMIDHIRKISNICRSAMALQKQVKAAEHQLSQELGRAPSEIEIAAALNMDIETFREQYDRAQNIAIDSMDEVYSDHNMWFADVEDKADDVLERKQMKEVLALCIGKLKEREAMVLQLYFVEEMNLDEIGLTMDISAGRVCQIKKSATDKLREMLAGHYDR</sequence>
<dbReference type="InterPro" id="IPR013325">
    <property type="entry name" value="RNA_pol_sigma_r2"/>
</dbReference>
<dbReference type="InterPro" id="IPR007627">
    <property type="entry name" value="RNA_pol_sigma70_r2"/>
</dbReference>
<dbReference type="PIRSF" id="PIRSF000770">
    <property type="entry name" value="RNA_pol_sigma-SigE/K"/>
    <property type="match status" value="1"/>
</dbReference>
<feature type="domain" description="RNA polymerase sigma-70 region 2" evidence="8">
    <location>
        <begin position="25"/>
        <end position="91"/>
    </location>
</feature>
<dbReference type="EMBL" id="FSQW01000001">
    <property type="protein sequence ID" value="SIN62855.1"/>
    <property type="molecule type" value="Genomic_DNA"/>
</dbReference>
<dbReference type="RefSeq" id="WP_074204916.1">
    <property type="nucleotide sequence ID" value="NZ_FSQW01000001.1"/>
</dbReference>
<keyword evidence="11" id="KW-1185">Reference proteome</keyword>
<dbReference type="InterPro" id="IPR014284">
    <property type="entry name" value="RNA_pol_sigma-70_dom"/>
</dbReference>
<evidence type="ECO:0000259" key="9">
    <source>
        <dbReference type="Pfam" id="PF04545"/>
    </source>
</evidence>
<dbReference type="SUPFAM" id="SSF88659">
    <property type="entry name" value="Sigma3 and sigma4 domains of RNA polymerase sigma factors"/>
    <property type="match status" value="2"/>
</dbReference>
<evidence type="ECO:0000313" key="10">
    <source>
        <dbReference type="EMBL" id="SIN62855.1"/>
    </source>
</evidence>
<keyword evidence="1" id="KW-0805">Transcription regulation</keyword>
<dbReference type="InterPro" id="IPR000943">
    <property type="entry name" value="RNA_pol_sigma70"/>
</dbReference>
<proteinExistence type="predicted"/>
<gene>
    <name evidence="10" type="ORF">SAMN02745824_1139</name>
</gene>
<evidence type="ECO:0000256" key="4">
    <source>
        <dbReference type="ARBA" id="ARBA00023163"/>
    </source>
</evidence>
<feature type="compositionally biased region" description="Polar residues" evidence="6">
    <location>
        <begin position="1"/>
        <end position="13"/>
    </location>
</feature>
<evidence type="ECO:0000259" key="7">
    <source>
        <dbReference type="Pfam" id="PF04539"/>
    </source>
</evidence>
<keyword evidence="2" id="KW-0731">Sigma factor</keyword>
<feature type="coiled-coil region" evidence="5">
    <location>
        <begin position="99"/>
        <end position="147"/>
    </location>
</feature>
<dbReference type="GO" id="GO:0003899">
    <property type="term" value="F:DNA-directed RNA polymerase activity"/>
    <property type="evidence" value="ECO:0007669"/>
    <property type="project" value="InterPro"/>
</dbReference>
<name>A0A1N6CWK0_9SPHN</name>
<feature type="domain" description="RNA polymerase sigma-70 region 4" evidence="9">
    <location>
        <begin position="187"/>
        <end position="235"/>
    </location>
</feature>
<organism evidence="10 11">
    <name type="scientific">Parasphingorhabdus marina DSM 22363</name>
    <dbReference type="NCBI Taxonomy" id="1123272"/>
    <lineage>
        <taxon>Bacteria</taxon>
        <taxon>Pseudomonadati</taxon>
        <taxon>Pseudomonadota</taxon>
        <taxon>Alphaproteobacteria</taxon>
        <taxon>Sphingomonadales</taxon>
        <taxon>Sphingomonadaceae</taxon>
        <taxon>Parasphingorhabdus</taxon>
    </lineage>
</organism>
<evidence type="ECO:0000256" key="2">
    <source>
        <dbReference type="ARBA" id="ARBA00023082"/>
    </source>
</evidence>
<keyword evidence="3" id="KW-0238">DNA-binding</keyword>
<dbReference type="Gene3D" id="1.10.1740.10">
    <property type="match status" value="1"/>
</dbReference>
<dbReference type="Pfam" id="PF04542">
    <property type="entry name" value="Sigma70_r2"/>
    <property type="match status" value="1"/>
</dbReference>
<keyword evidence="4" id="KW-0804">Transcription</keyword>
<dbReference type="AlphaFoldDB" id="A0A1N6CWK0"/>
<protein>
    <submittedName>
        <fullName evidence="10">RNA polymerase, sigma 28 subunit, SigD/FliA/WhiG</fullName>
    </submittedName>
</protein>
<dbReference type="NCBIfam" id="TIGR02479">
    <property type="entry name" value="FliA_WhiG"/>
    <property type="match status" value="1"/>
</dbReference>
<dbReference type="NCBIfam" id="TIGR02937">
    <property type="entry name" value="sigma70-ECF"/>
    <property type="match status" value="1"/>
</dbReference>
<dbReference type="PANTHER" id="PTHR30385:SF7">
    <property type="entry name" value="RNA POLYMERASE SIGMA FACTOR FLIA"/>
    <property type="match status" value="1"/>
</dbReference>
<dbReference type="PRINTS" id="PR00046">
    <property type="entry name" value="SIGMA70FCT"/>
</dbReference>
<dbReference type="Proteomes" id="UP000185192">
    <property type="component" value="Unassembled WGS sequence"/>
</dbReference>
<dbReference type="GO" id="GO:0006352">
    <property type="term" value="P:DNA-templated transcription initiation"/>
    <property type="evidence" value="ECO:0007669"/>
    <property type="project" value="InterPro"/>
</dbReference>
<dbReference type="SUPFAM" id="SSF88946">
    <property type="entry name" value="Sigma2 domain of RNA polymerase sigma factors"/>
    <property type="match status" value="1"/>
</dbReference>
<evidence type="ECO:0000313" key="11">
    <source>
        <dbReference type="Proteomes" id="UP000185192"/>
    </source>
</evidence>
<dbReference type="Pfam" id="PF04545">
    <property type="entry name" value="Sigma70_r4"/>
    <property type="match status" value="1"/>
</dbReference>
<accession>A0A1N6CWK0</accession>
<dbReference type="STRING" id="1123272.SAMN02745824_1139"/>
<dbReference type="InterPro" id="IPR007630">
    <property type="entry name" value="RNA_pol_sigma70_r4"/>
</dbReference>
<dbReference type="InterPro" id="IPR013324">
    <property type="entry name" value="RNA_pol_sigma_r3/r4-like"/>
</dbReference>